<proteinExistence type="predicted"/>
<keyword evidence="2" id="KW-1185">Reference proteome</keyword>
<dbReference type="EMBL" id="BSXS01008960">
    <property type="protein sequence ID" value="GME94188.1"/>
    <property type="molecule type" value="Genomic_DNA"/>
</dbReference>
<comment type="caution">
    <text evidence="1">The sequence shown here is derived from an EMBL/GenBank/DDBJ whole genome shotgun (WGS) entry which is preliminary data.</text>
</comment>
<evidence type="ECO:0000313" key="2">
    <source>
        <dbReference type="Proteomes" id="UP001165064"/>
    </source>
</evidence>
<organism evidence="1 2">
    <name type="scientific">Ambrosiozyma monospora</name>
    <name type="common">Yeast</name>
    <name type="synonym">Endomycopsis monosporus</name>
    <dbReference type="NCBI Taxonomy" id="43982"/>
    <lineage>
        <taxon>Eukaryota</taxon>
        <taxon>Fungi</taxon>
        <taxon>Dikarya</taxon>
        <taxon>Ascomycota</taxon>
        <taxon>Saccharomycotina</taxon>
        <taxon>Pichiomycetes</taxon>
        <taxon>Pichiales</taxon>
        <taxon>Pichiaceae</taxon>
        <taxon>Ambrosiozyma</taxon>
    </lineage>
</organism>
<name>A0ACB5TSB7_AMBMO</name>
<gene>
    <name evidence="1" type="ORF">Amon02_000951100</name>
</gene>
<sequence>MEELVDSGVNKVLVSKVGMTEVVASAVAGTDVSDGGNATELVVVEASAAAEAAAAAKAEETRASSIEEVVAVGSE</sequence>
<accession>A0ACB5TSB7</accession>
<protein>
    <submittedName>
        <fullName evidence="1">Unnamed protein product</fullName>
    </submittedName>
</protein>
<reference evidence="1" key="1">
    <citation type="submission" date="2023-04" db="EMBL/GenBank/DDBJ databases">
        <title>Ambrosiozyma monospora NBRC 10751.</title>
        <authorList>
            <person name="Ichikawa N."/>
            <person name="Sato H."/>
            <person name="Tonouchi N."/>
        </authorList>
    </citation>
    <scope>NUCLEOTIDE SEQUENCE</scope>
    <source>
        <strain evidence="1">NBRC 10751</strain>
    </source>
</reference>
<evidence type="ECO:0000313" key="1">
    <source>
        <dbReference type="EMBL" id="GME94188.1"/>
    </source>
</evidence>
<dbReference type="Proteomes" id="UP001165064">
    <property type="component" value="Unassembled WGS sequence"/>
</dbReference>